<dbReference type="SUPFAM" id="SSF54495">
    <property type="entry name" value="UBC-like"/>
    <property type="match status" value="1"/>
</dbReference>
<reference evidence="11" key="1">
    <citation type="submission" date="2021-01" db="EMBL/GenBank/DDBJ databases">
        <authorList>
            <person name="Kaushik A."/>
        </authorList>
    </citation>
    <scope>NUCLEOTIDE SEQUENCE</scope>
    <source>
        <strain evidence="11">AG2-2IIIB</strain>
    </source>
</reference>
<dbReference type="Pfam" id="PF09454">
    <property type="entry name" value="Vps23_core"/>
    <property type="match status" value="1"/>
</dbReference>
<feature type="compositionally biased region" description="Low complexity" evidence="8">
    <location>
        <begin position="224"/>
        <end position="240"/>
    </location>
</feature>
<evidence type="ECO:0000256" key="8">
    <source>
        <dbReference type="SAM" id="MobiDB-lite"/>
    </source>
</evidence>
<dbReference type="GO" id="GO:0000813">
    <property type="term" value="C:ESCRT I complex"/>
    <property type="evidence" value="ECO:0007669"/>
    <property type="project" value="TreeGrafter"/>
</dbReference>
<evidence type="ECO:0008006" key="13">
    <source>
        <dbReference type="Google" id="ProtNLM"/>
    </source>
</evidence>
<dbReference type="AlphaFoldDB" id="A0A8H2WF97"/>
<feature type="domain" description="UEV" evidence="10">
    <location>
        <begin position="4"/>
        <end position="149"/>
    </location>
</feature>
<name>A0A8H2WF97_9AGAM</name>
<feature type="compositionally biased region" description="Pro residues" evidence="8">
    <location>
        <begin position="332"/>
        <end position="352"/>
    </location>
</feature>
<evidence type="ECO:0000256" key="2">
    <source>
        <dbReference type="ARBA" id="ARBA00009594"/>
    </source>
</evidence>
<feature type="region of interest" description="Disordered" evidence="8">
    <location>
        <begin position="143"/>
        <end position="355"/>
    </location>
</feature>
<evidence type="ECO:0000256" key="6">
    <source>
        <dbReference type="ARBA" id="ARBA00023054"/>
    </source>
</evidence>
<feature type="region of interest" description="Disordered" evidence="8">
    <location>
        <begin position="371"/>
        <end position="415"/>
    </location>
</feature>
<dbReference type="SUPFAM" id="SSF140111">
    <property type="entry name" value="Endosomal sorting complex assembly domain"/>
    <property type="match status" value="1"/>
</dbReference>
<organism evidence="11 12">
    <name type="scientific">Rhizoctonia solani</name>
    <dbReference type="NCBI Taxonomy" id="456999"/>
    <lineage>
        <taxon>Eukaryota</taxon>
        <taxon>Fungi</taxon>
        <taxon>Dikarya</taxon>
        <taxon>Basidiomycota</taxon>
        <taxon>Agaricomycotina</taxon>
        <taxon>Agaricomycetes</taxon>
        <taxon>Cantharellales</taxon>
        <taxon>Ceratobasidiaceae</taxon>
        <taxon>Rhizoctonia</taxon>
    </lineage>
</organism>
<dbReference type="GO" id="GO:0043130">
    <property type="term" value="F:ubiquitin binding"/>
    <property type="evidence" value="ECO:0007669"/>
    <property type="project" value="TreeGrafter"/>
</dbReference>
<keyword evidence="6" id="KW-0175">Coiled coil</keyword>
<feature type="domain" description="SB" evidence="9">
    <location>
        <begin position="511"/>
        <end position="579"/>
    </location>
</feature>
<dbReference type="PANTHER" id="PTHR23306:SF3">
    <property type="entry name" value="TUMOR SUPPRESSOR PROTEIN 101"/>
    <property type="match status" value="1"/>
</dbReference>
<dbReference type="Gene3D" id="6.10.140.820">
    <property type="match status" value="1"/>
</dbReference>
<evidence type="ECO:0000313" key="12">
    <source>
        <dbReference type="Proteomes" id="UP000663843"/>
    </source>
</evidence>
<dbReference type="CDD" id="cd11685">
    <property type="entry name" value="UEV_TSG101-like"/>
    <property type="match status" value="1"/>
</dbReference>
<dbReference type="Gene3D" id="3.10.110.10">
    <property type="entry name" value="Ubiquitin Conjugating Enzyme"/>
    <property type="match status" value="1"/>
</dbReference>
<evidence type="ECO:0000256" key="1">
    <source>
        <dbReference type="ARBA" id="ARBA00004177"/>
    </source>
</evidence>
<evidence type="ECO:0000313" key="11">
    <source>
        <dbReference type="EMBL" id="CAE6376043.1"/>
    </source>
</evidence>
<dbReference type="InterPro" id="IPR017916">
    <property type="entry name" value="SB_dom"/>
</dbReference>
<dbReference type="InterPro" id="IPR052070">
    <property type="entry name" value="ESCRT-I_UEV_domain"/>
</dbReference>
<keyword evidence="5 7" id="KW-0653">Protein transport</keyword>
<feature type="compositionally biased region" description="Pro residues" evidence="8">
    <location>
        <begin position="371"/>
        <end position="386"/>
    </location>
</feature>
<keyword evidence="3 7" id="KW-0813">Transport</keyword>
<dbReference type="EMBL" id="CAJMWT010001066">
    <property type="protein sequence ID" value="CAE6376043.1"/>
    <property type="molecule type" value="Genomic_DNA"/>
</dbReference>
<feature type="compositionally biased region" description="Polar residues" evidence="8">
    <location>
        <begin position="396"/>
        <end position="405"/>
    </location>
</feature>
<dbReference type="PANTHER" id="PTHR23306">
    <property type="entry name" value="TUMOR SUSCEPTIBILITY GENE 101 PROTEIN-RELATED"/>
    <property type="match status" value="1"/>
</dbReference>
<dbReference type="Pfam" id="PF05743">
    <property type="entry name" value="UEV"/>
    <property type="match status" value="1"/>
</dbReference>
<evidence type="ECO:0000256" key="4">
    <source>
        <dbReference type="ARBA" id="ARBA00022753"/>
    </source>
</evidence>
<dbReference type="InterPro" id="IPR016135">
    <property type="entry name" value="UBQ-conjugating_enzyme/RWD"/>
</dbReference>
<evidence type="ECO:0000259" key="9">
    <source>
        <dbReference type="PROSITE" id="PS51312"/>
    </source>
</evidence>
<dbReference type="GO" id="GO:0043162">
    <property type="term" value="P:ubiquitin-dependent protein catabolic process via the multivesicular body sorting pathway"/>
    <property type="evidence" value="ECO:0007669"/>
    <property type="project" value="UniProtKB-ARBA"/>
</dbReference>
<comment type="similarity">
    <text evidence="2">Belongs to the ubiquitin-conjugating enzyme family. UEV subfamily.</text>
</comment>
<feature type="compositionally biased region" description="Low complexity" evidence="8">
    <location>
        <begin position="198"/>
        <end position="213"/>
    </location>
</feature>
<feature type="compositionally biased region" description="Pro residues" evidence="8">
    <location>
        <begin position="267"/>
        <end position="281"/>
    </location>
</feature>
<dbReference type="InterPro" id="IPR008883">
    <property type="entry name" value="UEV_N"/>
</dbReference>
<dbReference type="PROSITE" id="PS51322">
    <property type="entry name" value="UEV"/>
    <property type="match status" value="1"/>
</dbReference>
<dbReference type="GO" id="GO:0006886">
    <property type="term" value="P:intracellular protein transport"/>
    <property type="evidence" value="ECO:0007669"/>
    <property type="project" value="UniProtKB-ARBA"/>
</dbReference>
<dbReference type="Proteomes" id="UP000663843">
    <property type="component" value="Unassembled WGS sequence"/>
</dbReference>
<comment type="subcellular location">
    <subcellularLocation>
        <location evidence="1">Endosome</location>
    </subcellularLocation>
</comment>
<evidence type="ECO:0000259" key="10">
    <source>
        <dbReference type="PROSITE" id="PS51322"/>
    </source>
</evidence>
<dbReference type="PROSITE" id="PS51312">
    <property type="entry name" value="SB"/>
    <property type="match status" value="1"/>
</dbReference>
<gene>
    <name evidence="11" type="ORF">RDB_LOCUS21278</name>
</gene>
<dbReference type="GO" id="GO:0072666">
    <property type="term" value="P:establishment of protein localization to vacuole"/>
    <property type="evidence" value="ECO:0007669"/>
    <property type="project" value="UniProtKB-ARBA"/>
</dbReference>
<protein>
    <recommendedName>
        <fullName evidence="13">Tumor susceptibility gene 101 protein</fullName>
    </recommendedName>
</protein>
<keyword evidence="4" id="KW-0967">Endosome</keyword>
<comment type="caution">
    <text evidence="11">The sequence shown here is derived from an EMBL/GenBank/DDBJ whole genome shotgun (WGS) entry which is preliminary data.</text>
</comment>
<feature type="compositionally biased region" description="Polar residues" evidence="8">
    <location>
        <begin position="283"/>
        <end position="319"/>
    </location>
</feature>
<evidence type="ECO:0000256" key="5">
    <source>
        <dbReference type="ARBA" id="ARBA00022927"/>
    </source>
</evidence>
<accession>A0A8H2WF97</accession>
<feature type="compositionally biased region" description="Pro residues" evidence="8">
    <location>
        <begin position="214"/>
        <end position="223"/>
    </location>
</feature>
<proteinExistence type="inferred from homology"/>
<evidence type="ECO:0000256" key="7">
    <source>
        <dbReference type="PROSITE-ProRule" id="PRU00644"/>
    </source>
</evidence>
<dbReference type="InterPro" id="IPR037202">
    <property type="entry name" value="ESCRT_assembly_dom"/>
</dbReference>
<evidence type="ECO:0000256" key="3">
    <source>
        <dbReference type="ARBA" id="ARBA00022448"/>
    </source>
</evidence>
<sequence length="581" mass="62571">MSLSLTQKWLKQVLGPYPQKDQIYNDVDATLATYPALKPKNDVYTFNDGRAQLLLCVHGLIPITFRQATYNIPIAIWLPLEYPRLPPLVYVVPTSDMLVKSSRNVDPSGECTFDYLDNWRRKSEGCNLRTLIEVMQDIFSREPPVYAKPKNPTPSTPSPAVRTASPAGGAVRTASPAGGGPPARPPPPTSSQPMAVQPPIIHAHSPASASGSGSPPPRPPKVFSPPISAGSGSISGSTSPVRPPPLPASPLRNQTPPFRPPFVVNQPGPPPPAPPPPPGPPAHQQTLNRSNSQASSTVSGSGNYLPPSHTQSPNANNRWSMPPQPGVAHPQMHPPPVVRSQPPAPPPPPPAVYPQYSNPLAPLAAPAPTPIINVPNPPAPVPPVPRPNLLDEDDVNTQASETPSSPNAPPRPINPELLRLHHDLHTKITAELNALSNALAGDNERLRATQGDLLAGEPAIRDEMARLEAVRSVCTTVGDRLQDVVTRAEANVRSLKSKGDPEVDELVCSTAIVYNQLVDLIAEDKAIEDTMYHLHRALNSGRIDLDRFIRTVRILAQEQFMKRALIEKINEGLPIGARFHV</sequence>